<sequence length="184" mass="20452">MPQQLDVVELLKQQHARIRTLLDEVANSKGGERTAAFRELIHLLAVHETAEEEVVHPFARRNIDGGEQVVKERIQEEEKAKEILSGLEDLDVDSAEFLDRFATLRQDVLAHAKAEEEYEFAHFRAAADRGKLENLARAVHAAEALAPTRPHPGTDTALKNVATGPVASVIDRTRDVVRKAMGKP</sequence>
<dbReference type="PANTHER" id="PTHR35585">
    <property type="entry name" value="HHE DOMAIN PROTEIN (AFU_ORTHOLOGUE AFUA_4G00730)"/>
    <property type="match status" value="1"/>
</dbReference>
<dbReference type="AlphaFoldDB" id="A0AAU8IKX5"/>
<dbReference type="Pfam" id="PF01814">
    <property type="entry name" value="Hemerythrin"/>
    <property type="match status" value="1"/>
</dbReference>
<dbReference type="Gene3D" id="1.20.120.520">
    <property type="entry name" value="nmb1532 protein domain like"/>
    <property type="match status" value="1"/>
</dbReference>
<dbReference type="RefSeq" id="WP_353940693.1">
    <property type="nucleotide sequence ID" value="NZ_CP159534.1"/>
</dbReference>
<dbReference type="EMBL" id="CP159534">
    <property type="protein sequence ID" value="XCJ69011.1"/>
    <property type="molecule type" value="Genomic_DNA"/>
</dbReference>
<evidence type="ECO:0000313" key="2">
    <source>
        <dbReference type="EMBL" id="XCJ69011.1"/>
    </source>
</evidence>
<reference evidence="2" key="1">
    <citation type="submission" date="2024-06" db="EMBL/GenBank/DDBJ databases">
        <title>Streptomyces sp. strain HUAS MG91 genome sequences.</title>
        <authorList>
            <person name="Mo P."/>
        </authorList>
    </citation>
    <scope>NUCLEOTIDE SEQUENCE</scope>
    <source>
        <strain evidence="2">HUAS MG91</strain>
    </source>
</reference>
<feature type="domain" description="Hemerythrin-like" evidence="1">
    <location>
        <begin position="7"/>
        <end position="120"/>
    </location>
</feature>
<dbReference type="InterPro" id="IPR012312">
    <property type="entry name" value="Hemerythrin-like"/>
</dbReference>
<evidence type="ECO:0000259" key="1">
    <source>
        <dbReference type="Pfam" id="PF01814"/>
    </source>
</evidence>
<proteinExistence type="predicted"/>
<accession>A0AAU8IKX5</accession>
<dbReference type="KEGG" id="stac:ABII15_03105"/>
<gene>
    <name evidence="2" type="ORF">ABII15_03105</name>
</gene>
<protein>
    <submittedName>
        <fullName evidence="2">Hemerythrin domain-containing protein</fullName>
    </submittedName>
</protein>
<organism evidence="2">
    <name type="scientific">Streptomyces tabacisoli</name>
    <dbReference type="NCBI Taxonomy" id="3156398"/>
    <lineage>
        <taxon>Bacteria</taxon>
        <taxon>Bacillati</taxon>
        <taxon>Actinomycetota</taxon>
        <taxon>Actinomycetes</taxon>
        <taxon>Kitasatosporales</taxon>
        <taxon>Streptomycetaceae</taxon>
        <taxon>Streptomyces</taxon>
    </lineage>
</organism>
<dbReference type="PANTHER" id="PTHR35585:SF1">
    <property type="entry name" value="HHE DOMAIN PROTEIN (AFU_ORTHOLOGUE AFUA_4G00730)"/>
    <property type="match status" value="1"/>
</dbReference>
<name>A0AAU8IKX5_9ACTN</name>